<dbReference type="GeneID" id="70638111"/>
<reference evidence="1 2" key="1">
    <citation type="submission" date="2016-01" db="EMBL/GenBank/DDBJ databases">
        <authorList>
            <person name="Manzoor S."/>
        </authorList>
    </citation>
    <scope>NUCLEOTIDE SEQUENCE [LARGE SCALE GENOMIC DNA]</scope>
    <source>
        <strain evidence="1">Methanoculleus sp MAB1</strain>
    </source>
</reference>
<protein>
    <submittedName>
        <fullName evidence="1">Uncharacterized protein</fullName>
    </submittedName>
</protein>
<sequence>MGSPSGDCGHETCYAQFKCHDPTGDDYYVTFTRKSVRISSCQDDAIKNKIKAWADLVPALE</sequence>
<dbReference type="RefSeq" id="WP_062263825.1">
    <property type="nucleotide sequence ID" value="NZ_LT158599.1"/>
</dbReference>
<evidence type="ECO:0000313" key="2">
    <source>
        <dbReference type="Proteomes" id="UP000069850"/>
    </source>
</evidence>
<gene>
    <name evidence="1" type="ORF">MMAB1_1875</name>
</gene>
<dbReference type="AlphaFoldDB" id="A0A0X3BLV2"/>
<dbReference type="EMBL" id="LT158599">
    <property type="protein sequence ID" value="CVK33087.1"/>
    <property type="molecule type" value="Genomic_DNA"/>
</dbReference>
<accession>A0A0X3BLV2</accession>
<dbReference type="KEGG" id="mema:MMAB1_1875"/>
<name>A0A0X3BLV2_9EURY</name>
<organism evidence="1 2">
    <name type="scientific">Methanoculleus bourgensis</name>
    <dbReference type="NCBI Taxonomy" id="83986"/>
    <lineage>
        <taxon>Archaea</taxon>
        <taxon>Methanobacteriati</taxon>
        <taxon>Methanobacteriota</taxon>
        <taxon>Stenosarchaea group</taxon>
        <taxon>Methanomicrobia</taxon>
        <taxon>Methanomicrobiales</taxon>
        <taxon>Methanomicrobiaceae</taxon>
        <taxon>Methanoculleus</taxon>
    </lineage>
</organism>
<evidence type="ECO:0000313" key="1">
    <source>
        <dbReference type="EMBL" id="CVK33087.1"/>
    </source>
</evidence>
<dbReference type="Proteomes" id="UP000069850">
    <property type="component" value="Chromosome 1"/>
</dbReference>
<proteinExistence type="predicted"/>